<evidence type="ECO:0000313" key="2">
    <source>
        <dbReference type="EMBL" id="RSL57741.1"/>
    </source>
</evidence>
<organism evidence="2 3">
    <name type="scientific">Fusarium duplospermum</name>
    <dbReference type="NCBI Taxonomy" id="1325734"/>
    <lineage>
        <taxon>Eukaryota</taxon>
        <taxon>Fungi</taxon>
        <taxon>Dikarya</taxon>
        <taxon>Ascomycota</taxon>
        <taxon>Pezizomycotina</taxon>
        <taxon>Sordariomycetes</taxon>
        <taxon>Hypocreomycetidae</taxon>
        <taxon>Hypocreales</taxon>
        <taxon>Nectriaceae</taxon>
        <taxon>Fusarium</taxon>
        <taxon>Fusarium solani species complex</taxon>
    </lineage>
</organism>
<proteinExistence type="predicted"/>
<name>A0A428PXJ9_9HYPO</name>
<protein>
    <submittedName>
        <fullName evidence="2">Uncharacterized protein</fullName>
    </submittedName>
</protein>
<accession>A0A428PXJ9</accession>
<dbReference type="EMBL" id="NKCI01000079">
    <property type="protein sequence ID" value="RSL57741.1"/>
    <property type="molecule type" value="Genomic_DNA"/>
</dbReference>
<gene>
    <name evidence="2" type="ORF">CEP54_008115</name>
</gene>
<feature type="compositionally biased region" description="Basic and acidic residues" evidence="1">
    <location>
        <begin position="1"/>
        <end position="14"/>
    </location>
</feature>
<dbReference type="OrthoDB" id="5101071at2759"/>
<dbReference type="Proteomes" id="UP000288168">
    <property type="component" value="Unassembled WGS sequence"/>
</dbReference>
<feature type="compositionally biased region" description="Basic residues" evidence="1">
    <location>
        <begin position="129"/>
        <end position="138"/>
    </location>
</feature>
<evidence type="ECO:0000313" key="3">
    <source>
        <dbReference type="Proteomes" id="UP000288168"/>
    </source>
</evidence>
<feature type="region of interest" description="Disordered" evidence="1">
    <location>
        <begin position="119"/>
        <end position="147"/>
    </location>
</feature>
<dbReference type="AlphaFoldDB" id="A0A428PXJ9"/>
<feature type="region of interest" description="Disordered" evidence="1">
    <location>
        <begin position="1"/>
        <end position="38"/>
    </location>
</feature>
<comment type="caution">
    <text evidence="2">The sequence shown here is derived from an EMBL/GenBank/DDBJ whole genome shotgun (WGS) entry which is preliminary data.</text>
</comment>
<feature type="compositionally biased region" description="Acidic residues" evidence="1">
    <location>
        <begin position="20"/>
        <end position="29"/>
    </location>
</feature>
<sequence length="147" mass="16956">MPHWSEKGKWKEIDPVSPETDPDLTETDPDLTQSDPDLIDADDYAAYDEDQAGPSFVFYCTECCDHLDGREGPLCINCELSEAHESRQRQIDGEPRLCCHCHRRQADQGFASCTPCRQQRNQSEARRVAERKKKKEKEKKRDGDKKK</sequence>
<keyword evidence="3" id="KW-1185">Reference proteome</keyword>
<evidence type="ECO:0000256" key="1">
    <source>
        <dbReference type="SAM" id="MobiDB-lite"/>
    </source>
</evidence>
<reference evidence="2 3" key="1">
    <citation type="submission" date="2017-06" db="EMBL/GenBank/DDBJ databases">
        <title>Comparative genomic analysis of Ambrosia Fusariam Clade fungi.</title>
        <authorList>
            <person name="Stajich J.E."/>
            <person name="Carrillo J."/>
            <person name="Kijimoto T."/>
            <person name="Eskalen A."/>
            <person name="O'Donnell K."/>
            <person name="Kasson M."/>
        </authorList>
    </citation>
    <scope>NUCLEOTIDE SEQUENCE [LARGE SCALE GENOMIC DNA]</scope>
    <source>
        <strain evidence="2 3">NRRL62584</strain>
    </source>
</reference>